<dbReference type="Gene3D" id="2.30.110.10">
    <property type="entry name" value="Electron Transport, Fmn-binding Protein, Chain A"/>
    <property type="match status" value="1"/>
</dbReference>
<dbReference type="InterPro" id="IPR012349">
    <property type="entry name" value="Split_barrel_FMN-bd"/>
</dbReference>
<dbReference type="AlphaFoldDB" id="A0A2T0M0N7"/>
<name>A0A2T0M0N7_9PSEU</name>
<keyword evidence="2" id="KW-1185">Reference proteome</keyword>
<dbReference type="Proteomes" id="UP000238362">
    <property type="component" value="Unassembled WGS sequence"/>
</dbReference>
<organism evidence="1 2">
    <name type="scientific">Prauserella shujinwangii</name>
    <dbReference type="NCBI Taxonomy" id="1453103"/>
    <lineage>
        <taxon>Bacteria</taxon>
        <taxon>Bacillati</taxon>
        <taxon>Actinomycetota</taxon>
        <taxon>Actinomycetes</taxon>
        <taxon>Pseudonocardiales</taxon>
        <taxon>Pseudonocardiaceae</taxon>
        <taxon>Prauserella</taxon>
    </lineage>
</organism>
<dbReference type="RefSeq" id="WP_106177260.1">
    <property type="nucleotide sequence ID" value="NZ_PVNH01000002.1"/>
</dbReference>
<comment type="caution">
    <text evidence="1">The sequence shown here is derived from an EMBL/GenBank/DDBJ whole genome shotgun (WGS) entry which is preliminary data.</text>
</comment>
<sequence>MARTLTVAESQRFLAEPHIGVLCVERDGERPPLAVPVWYHYRPGGDLTFFTGTQGRTARKTALLERKRRLSFCVQRPEPPYRYVTAECTLRALDRSPSVEDVHAITSRYLPDDVARDVAVAEATGGSPTFVLFRARPDRWVSFDFADETD</sequence>
<dbReference type="EMBL" id="PVNH01000002">
    <property type="protein sequence ID" value="PRX50148.1"/>
    <property type="molecule type" value="Genomic_DNA"/>
</dbReference>
<accession>A0A2T0M0N7</accession>
<proteinExistence type="predicted"/>
<gene>
    <name evidence="1" type="ORF">B0I33_102267</name>
</gene>
<evidence type="ECO:0000313" key="1">
    <source>
        <dbReference type="EMBL" id="PRX50148.1"/>
    </source>
</evidence>
<protein>
    <submittedName>
        <fullName evidence="1">Pyridoxamine 5'-phosphate oxidase</fullName>
    </submittedName>
</protein>
<reference evidence="1 2" key="1">
    <citation type="submission" date="2018-03" db="EMBL/GenBank/DDBJ databases">
        <title>Genomic Encyclopedia of Type Strains, Phase III (KMG-III): the genomes of soil and plant-associated and newly described type strains.</title>
        <authorList>
            <person name="Whitman W."/>
        </authorList>
    </citation>
    <scope>NUCLEOTIDE SEQUENCE [LARGE SCALE GENOMIC DNA]</scope>
    <source>
        <strain evidence="1 2">CGMCC 4.7125</strain>
    </source>
</reference>
<evidence type="ECO:0000313" key="2">
    <source>
        <dbReference type="Proteomes" id="UP000238362"/>
    </source>
</evidence>
<dbReference type="OrthoDB" id="5242787at2"/>
<dbReference type="SUPFAM" id="SSF50475">
    <property type="entry name" value="FMN-binding split barrel"/>
    <property type="match status" value="1"/>
</dbReference>